<evidence type="ECO:0000313" key="4">
    <source>
        <dbReference type="Proteomes" id="UP000298642"/>
    </source>
</evidence>
<feature type="transmembrane region" description="Helical" evidence="1">
    <location>
        <begin position="411"/>
        <end position="434"/>
    </location>
</feature>
<proteinExistence type="predicted"/>
<evidence type="ECO:0000313" key="3">
    <source>
        <dbReference type="EMBL" id="QCI61108.1"/>
    </source>
</evidence>
<dbReference type="Proteomes" id="UP000298642">
    <property type="component" value="Chromosome"/>
</dbReference>
<keyword evidence="1" id="KW-0472">Membrane</keyword>
<dbReference type="PANTHER" id="PTHR30354">
    <property type="entry name" value="GNT FAMILY GLUCONATE TRANSPORTER"/>
    <property type="match status" value="1"/>
</dbReference>
<dbReference type="KEGG" id="obj:EIO64_17585"/>
<feature type="transmembrane region" description="Helical" evidence="1">
    <location>
        <begin position="137"/>
        <end position="154"/>
    </location>
</feature>
<dbReference type="InterPro" id="IPR003474">
    <property type="entry name" value="Glcn_transporter"/>
</dbReference>
<keyword evidence="1" id="KW-1133">Transmembrane helix</keyword>
<dbReference type="PANTHER" id="PTHR30354:SF7">
    <property type="entry name" value="BLL7963 PROTEIN"/>
    <property type="match status" value="1"/>
</dbReference>
<organism evidence="3 4">
    <name type="scientific">Dysosmobacter welbionis</name>
    <dbReference type="NCBI Taxonomy" id="2093857"/>
    <lineage>
        <taxon>Bacteria</taxon>
        <taxon>Bacillati</taxon>
        <taxon>Bacillota</taxon>
        <taxon>Clostridia</taxon>
        <taxon>Eubacteriales</taxon>
        <taxon>Oscillospiraceae</taxon>
        <taxon>Dysosmobacter</taxon>
    </lineage>
</organism>
<feature type="transmembrane region" description="Helical" evidence="1">
    <location>
        <begin position="224"/>
        <end position="241"/>
    </location>
</feature>
<feature type="transmembrane region" description="Helical" evidence="1">
    <location>
        <begin position="247"/>
        <end position="266"/>
    </location>
</feature>
<dbReference type="RefSeq" id="WP_036630040.1">
    <property type="nucleotide sequence ID" value="NZ_DBEXIB010000081.1"/>
</dbReference>
<feature type="transmembrane region" description="Helical" evidence="1">
    <location>
        <begin position="96"/>
        <end position="125"/>
    </location>
</feature>
<accession>A0A4D7AUU8</accession>
<name>A0A4D7AUU8_9FIRM</name>
<keyword evidence="1" id="KW-0812">Transmembrane</keyword>
<reference evidence="4" key="1">
    <citation type="submission" date="2018-12" db="EMBL/GenBank/DDBJ databases">
        <title>Dusodibacter welbiota gen. nov., sp. nov., isolated from human faeces and emended description of the Oscillibacter genus.</title>
        <authorList>
            <person name="Le Roy T."/>
            <person name="Van der Smissen P."/>
            <person name="Delzenne N."/>
            <person name="Muccioli G."/>
            <person name="Collet J.F."/>
            <person name="Cani P.D."/>
        </authorList>
    </citation>
    <scope>NUCLEOTIDE SEQUENCE [LARGE SCALE GENOMIC DNA]</scope>
    <source>
        <strain evidence="4">J115</strain>
    </source>
</reference>
<dbReference type="AlphaFoldDB" id="A0A4D7AUU8"/>
<dbReference type="GO" id="GO:0015128">
    <property type="term" value="F:gluconate transmembrane transporter activity"/>
    <property type="evidence" value="ECO:0007669"/>
    <property type="project" value="InterPro"/>
</dbReference>
<dbReference type="Pfam" id="PF06808">
    <property type="entry name" value="DctM"/>
    <property type="match status" value="1"/>
</dbReference>
<dbReference type="EMBL" id="CP034413">
    <property type="protein sequence ID" value="QCI61108.1"/>
    <property type="molecule type" value="Genomic_DNA"/>
</dbReference>
<gene>
    <name evidence="3" type="ORF">EIO64_17585</name>
</gene>
<dbReference type="GO" id="GO:0005886">
    <property type="term" value="C:plasma membrane"/>
    <property type="evidence" value="ECO:0007669"/>
    <property type="project" value="TreeGrafter"/>
</dbReference>
<protein>
    <submittedName>
        <fullName evidence="3">GntP family permease</fullName>
    </submittedName>
</protein>
<dbReference type="InterPro" id="IPR010656">
    <property type="entry name" value="DctM"/>
</dbReference>
<feature type="domain" description="TRAP C4-dicarboxylate transport system permease DctM subunit" evidence="2">
    <location>
        <begin position="6"/>
        <end position="328"/>
    </location>
</feature>
<keyword evidence="4" id="KW-1185">Reference proteome</keyword>
<feature type="transmembrane region" description="Helical" evidence="1">
    <location>
        <begin position="174"/>
        <end position="195"/>
    </location>
</feature>
<sequence length="435" mass="45780">MVGIIVGLALLIFLAFRGKSLLWAAPVCALLVAFTGGLDMFTAYTQNYMEGMVGFVKEWFPAFMLGAIFGQIMQDSGGAVSLTKAVVKLVGRDKAIFASVLCGGVLAYGGISGFVIIFSMYPIVLGLFKEADITRRLIPATIMTGAFTFAMSAMPGTPTIQNLIPTEYFGTTATAAPVIGIVCTIIMFVGPVLWLSWRAKKFRAAGEGYDEPDEMPEEVPDDKLPPAWCCFIPFVVIVILLNVFKMNIVVCLLAGILLSLVFLFLMGKVRGSVYLTNVGETCNKGCQSAVSAIMNTAAAVGFGSVVKITPGFAFLSELVLGIGGSPLIAESIAINVLAGATGSASGGLQIALDALADNFIQMSQTSGIPLAVFHRVGSIACGGLNTMPHDGAVVTYLSYCKISHKRGYFDMFIVAGAIPILANIVAIILGTIGIV</sequence>
<evidence type="ECO:0000256" key="1">
    <source>
        <dbReference type="SAM" id="Phobius"/>
    </source>
</evidence>
<evidence type="ECO:0000259" key="2">
    <source>
        <dbReference type="Pfam" id="PF06808"/>
    </source>
</evidence>